<comment type="similarity">
    <text evidence="2">Belongs to the immunoglobulin superfamily. L1/neurofascin/NgCAM family.</text>
</comment>
<dbReference type="GeneTree" id="ENSGT00940000165371"/>
<dbReference type="FunFam" id="2.60.40.10:FF:000367">
    <property type="entry name" value="Neural cell adhesion molecule L1-like protein"/>
    <property type="match status" value="1"/>
</dbReference>
<name>A0A3P8VE04_CYNSE</name>
<dbReference type="SUPFAM" id="SSF49265">
    <property type="entry name" value="Fibronectin type III"/>
    <property type="match status" value="2"/>
</dbReference>
<dbReference type="PANTHER" id="PTHR46957:SF3">
    <property type="entry name" value="CYTOKINE RECEPTOR"/>
    <property type="match status" value="1"/>
</dbReference>
<dbReference type="Ensembl" id="ENSCSET00000012614.1">
    <property type="protein sequence ID" value="ENSCSEP00000012464.1"/>
    <property type="gene ID" value="ENSCSEG00000007957.1"/>
</dbReference>
<reference evidence="9" key="3">
    <citation type="submission" date="2025-09" db="UniProtKB">
        <authorList>
            <consortium name="Ensembl"/>
        </authorList>
    </citation>
    <scope>IDENTIFICATION</scope>
</reference>
<reference evidence="9 10" key="1">
    <citation type="journal article" date="2014" name="Nat. Genet.">
        <title>Whole-genome sequence of a flatfish provides insights into ZW sex chromosome evolution and adaptation to a benthic lifestyle.</title>
        <authorList>
            <person name="Chen S."/>
            <person name="Zhang G."/>
            <person name="Shao C."/>
            <person name="Huang Q."/>
            <person name="Liu G."/>
            <person name="Zhang P."/>
            <person name="Song W."/>
            <person name="An N."/>
            <person name="Chalopin D."/>
            <person name="Volff J.N."/>
            <person name="Hong Y."/>
            <person name="Li Q."/>
            <person name="Sha Z."/>
            <person name="Zhou H."/>
            <person name="Xie M."/>
            <person name="Yu Q."/>
            <person name="Liu Y."/>
            <person name="Xiang H."/>
            <person name="Wang N."/>
            <person name="Wu K."/>
            <person name="Yang C."/>
            <person name="Zhou Q."/>
            <person name="Liao X."/>
            <person name="Yang L."/>
            <person name="Hu Q."/>
            <person name="Zhang J."/>
            <person name="Meng L."/>
            <person name="Jin L."/>
            <person name="Tian Y."/>
            <person name="Lian J."/>
            <person name="Yang J."/>
            <person name="Miao G."/>
            <person name="Liu S."/>
            <person name="Liang Z."/>
            <person name="Yan F."/>
            <person name="Li Y."/>
            <person name="Sun B."/>
            <person name="Zhang H."/>
            <person name="Zhang J."/>
            <person name="Zhu Y."/>
            <person name="Du M."/>
            <person name="Zhao Y."/>
            <person name="Schartl M."/>
            <person name="Tang Q."/>
            <person name="Wang J."/>
        </authorList>
    </citation>
    <scope>NUCLEOTIDE SEQUENCE</scope>
</reference>
<comment type="subcellular location">
    <subcellularLocation>
        <location evidence="1">Membrane</location>
        <topology evidence="1">Single-pass membrane protein</topology>
    </subcellularLocation>
</comment>
<evidence type="ECO:0000256" key="6">
    <source>
        <dbReference type="SAM" id="MobiDB-lite"/>
    </source>
</evidence>
<evidence type="ECO:0000256" key="3">
    <source>
        <dbReference type="ARBA" id="ARBA00022692"/>
    </source>
</evidence>
<dbReference type="FunFam" id="2.60.40.10:FF:000768">
    <property type="entry name" value="Neural cell adhesion molecule L1-like protein"/>
    <property type="match status" value="1"/>
</dbReference>
<dbReference type="InterPro" id="IPR036116">
    <property type="entry name" value="FN3_sf"/>
</dbReference>
<dbReference type="InterPro" id="IPR013783">
    <property type="entry name" value="Ig-like_fold"/>
</dbReference>
<keyword evidence="3 7" id="KW-0812">Transmembrane</keyword>
<dbReference type="InterPro" id="IPR050713">
    <property type="entry name" value="RTP_Phos/Ushers"/>
</dbReference>
<sequence>MDINWEPLVPIEHNGPGLEYKVSYRQQDVDLVWTEHMVKRHSFVVKNTPTFAPYEIKIQAKNHQGWGPEPNIVLGYSGEDFPSAAPDDVAVEVLNSTVVKVSWIRVHRDKLHGHLGGYRINWWRLRSLVDSKKNHGEKFAVTFPGDHNYGTIPGLTPFSEYSLIVMTFNGRGNGPGSHPVNFKTPEGVPEKNPVFRVTDVQKHTVALAWAPPFEPNGILTGYLLEYQLINDTEEMEPLQTVDISNPLTTKWILRDLEPLSKYRFYLRSCTTVGCGPVVSEECSTASESSLTSSHEGISTQGWFIGLMSAVALLILSILIACFVNRNKGGKYSVKEKEDLHPDVESQGMNDDTFCEYSDNDEKPLKGSQQSLSREIKVGDSGDSLVDYGEEDAQFNEDGSFIGVYAGQKEKRAPVDIKDTAQIPA</sequence>
<feature type="domain" description="Fibronectin type-III" evidence="8">
    <location>
        <begin position="189"/>
        <end position="288"/>
    </location>
</feature>
<keyword evidence="4 7" id="KW-1133">Transmembrane helix</keyword>
<reference evidence="9" key="2">
    <citation type="submission" date="2025-08" db="UniProtKB">
        <authorList>
            <consortium name="Ensembl"/>
        </authorList>
    </citation>
    <scope>IDENTIFICATION</scope>
</reference>
<evidence type="ECO:0000256" key="4">
    <source>
        <dbReference type="ARBA" id="ARBA00022989"/>
    </source>
</evidence>
<proteinExistence type="inferred from homology"/>
<evidence type="ECO:0000313" key="10">
    <source>
        <dbReference type="Proteomes" id="UP000265120"/>
    </source>
</evidence>
<evidence type="ECO:0000313" key="9">
    <source>
        <dbReference type="Ensembl" id="ENSCSEP00000012464.1"/>
    </source>
</evidence>
<feature type="region of interest" description="Disordered" evidence="6">
    <location>
        <begin position="337"/>
        <end position="376"/>
    </location>
</feature>
<evidence type="ECO:0000256" key="2">
    <source>
        <dbReference type="ARBA" id="ARBA00008588"/>
    </source>
</evidence>
<dbReference type="Proteomes" id="UP000265120">
    <property type="component" value="Chromosome 11"/>
</dbReference>
<feature type="domain" description="Fibronectin type-III" evidence="8">
    <location>
        <begin position="1"/>
        <end position="80"/>
    </location>
</feature>
<evidence type="ECO:0000259" key="8">
    <source>
        <dbReference type="PROSITE" id="PS50853"/>
    </source>
</evidence>
<evidence type="ECO:0000256" key="5">
    <source>
        <dbReference type="ARBA" id="ARBA00023136"/>
    </source>
</evidence>
<dbReference type="Pfam" id="PF13882">
    <property type="entry name" value="Bravo_FIGEY"/>
    <property type="match status" value="1"/>
</dbReference>
<feature type="domain" description="Fibronectin type-III" evidence="8">
    <location>
        <begin position="85"/>
        <end position="187"/>
    </location>
</feature>
<dbReference type="GO" id="GO:0016020">
    <property type="term" value="C:membrane"/>
    <property type="evidence" value="ECO:0007669"/>
    <property type="project" value="UniProtKB-SubCell"/>
</dbReference>
<dbReference type="Gene3D" id="2.60.40.10">
    <property type="entry name" value="Immunoglobulins"/>
    <property type="match status" value="3"/>
</dbReference>
<dbReference type="PANTHER" id="PTHR46957">
    <property type="entry name" value="CYTOKINE RECEPTOR"/>
    <property type="match status" value="1"/>
</dbReference>
<evidence type="ECO:0000256" key="7">
    <source>
        <dbReference type="SAM" id="Phobius"/>
    </source>
</evidence>
<keyword evidence="10" id="KW-1185">Reference proteome</keyword>
<keyword evidence="5 7" id="KW-0472">Membrane</keyword>
<dbReference type="InterPro" id="IPR026966">
    <property type="entry name" value="Neurofascin/L1/NrCAM_C"/>
</dbReference>
<dbReference type="Pfam" id="PF00041">
    <property type="entry name" value="fn3"/>
    <property type="match status" value="3"/>
</dbReference>
<dbReference type="FunFam" id="2.60.40.10:FF:000418">
    <property type="entry name" value="Neural cell adhesion molecule L1-like protein"/>
    <property type="match status" value="1"/>
</dbReference>
<dbReference type="AlphaFoldDB" id="A0A3P8VE04"/>
<dbReference type="PROSITE" id="PS50853">
    <property type="entry name" value="FN3"/>
    <property type="match status" value="3"/>
</dbReference>
<dbReference type="SMART" id="SM00060">
    <property type="entry name" value="FN3"/>
    <property type="match status" value="3"/>
</dbReference>
<dbReference type="CDD" id="cd00063">
    <property type="entry name" value="FN3"/>
    <property type="match status" value="3"/>
</dbReference>
<protein>
    <submittedName>
        <fullName evidence="9">Cell adhesion molecule L1-like b</fullName>
    </submittedName>
</protein>
<feature type="transmembrane region" description="Helical" evidence="7">
    <location>
        <begin position="302"/>
        <end position="323"/>
    </location>
</feature>
<evidence type="ECO:0000256" key="1">
    <source>
        <dbReference type="ARBA" id="ARBA00004167"/>
    </source>
</evidence>
<accession>A0A3P8VE04</accession>
<dbReference type="InterPro" id="IPR003961">
    <property type="entry name" value="FN3_dom"/>
</dbReference>
<organism evidence="9 10">
    <name type="scientific">Cynoglossus semilaevis</name>
    <name type="common">Tongue sole</name>
    <dbReference type="NCBI Taxonomy" id="244447"/>
    <lineage>
        <taxon>Eukaryota</taxon>
        <taxon>Metazoa</taxon>
        <taxon>Chordata</taxon>
        <taxon>Craniata</taxon>
        <taxon>Vertebrata</taxon>
        <taxon>Euteleostomi</taxon>
        <taxon>Actinopterygii</taxon>
        <taxon>Neopterygii</taxon>
        <taxon>Teleostei</taxon>
        <taxon>Neoteleostei</taxon>
        <taxon>Acanthomorphata</taxon>
        <taxon>Carangaria</taxon>
        <taxon>Pleuronectiformes</taxon>
        <taxon>Pleuronectoidei</taxon>
        <taxon>Cynoglossidae</taxon>
        <taxon>Cynoglossinae</taxon>
        <taxon>Cynoglossus</taxon>
    </lineage>
</organism>